<organism evidence="2 3">
    <name type="scientific">Pseudomonas fluorescens</name>
    <dbReference type="NCBI Taxonomy" id="294"/>
    <lineage>
        <taxon>Bacteria</taxon>
        <taxon>Pseudomonadati</taxon>
        <taxon>Pseudomonadota</taxon>
        <taxon>Gammaproteobacteria</taxon>
        <taxon>Pseudomonadales</taxon>
        <taxon>Pseudomonadaceae</taxon>
        <taxon>Pseudomonas</taxon>
    </lineage>
</organism>
<name>A0A120G8H7_PSEFL</name>
<gene>
    <name evidence="2" type="ORF">PFLmoz3_01723</name>
</gene>
<keyword evidence="1" id="KW-0812">Transmembrane</keyword>
<accession>A0A120G8H7</accession>
<keyword evidence="1" id="KW-0472">Membrane</keyword>
<feature type="transmembrane region" description="Helical" evidence="1">
    <location>
        <begin position="34"/>
        <end position="54"/>
    </location>
</feature>
<dbReference type="AlphaFoldDB" id="A0A120G8H7"/>
<evidence type="ECO:0000256" key="1">
    <source>
        <dbReference type="SAM" id="Phobius"/>
    </source>
</evidence>
<comment type="caution">
    <text evidence="2">The sequence shown here is derived from an EMBL/GenBank/DDBJ whole genome shotgun (WGS) entry which is preliminary data.</text>
</comment>
<proteinExistence type="predicted"/>
<keyword evidence="1" id="KW-1133">Transmembrane helix</keyword>
<evidence type="ECO:0000313" key="2">
    <source>
        <dbReference type="EMBL" id="KWV88828.1"/>
    </source>
</evidence>
<dbReference type="EMBL" id="LCYA01000052">
    <property type="protein sequence ID" value="KWV88828.1"/>
    <property type="molecule type" value="Genomic_DNA"/>
</dbReference>
<dbReference type="RefSeq" id="WP_155718113.1">
    <property type="nucleotide sequence ID" value="NZ_LCYA01000052.1"/>
</dbReference>
<dbReference type="Proteomes" id="UP000061348">
    <property type="component" value="Unassembled WGS sequence"/>
</dbReference>
<protein>
    <submittedName>
        <fullName evidence="2">Uncharacterized protein</fullName>
    </submittedName>
</protein>
<dbReference type="PATRIC" id="fig|294.194.peg.1925"/>
<sequence length="165" mass="18473">MLNPTTISMAIIGFALLLYLQYQLNQNNGRKVIITLCALAVLFAVSIGWVKLIYNSPENISSRAEVRAQEKKESDAETAHNMCNNSILAYLTSRDFVERRLKSPSTAEFPSFSAIQSVSLGNCKFQVSAYVDAQNGFGAITRTPYQATLEYIPKEQSWRLLNLKI</sequence>
<feature type="transmembrane region" description="Helical" evidence="1">
    <location>
        <begin position="6"/>
        <end position="22"/>
    </location>
</feature>
<reference evidence="2 3" key="1">
    <citation type="submission" date="2015-05" db="EMBL/GenBank/DDBJ databases">
        <title>A genomic and transcriptomic approach to investigate the blue pigment phenotype in Pseudomonas fluorescens.</title>
        <authorList>
            <person name="Andreani N.A."/>
            <person name="Cardazzo B."/>
        </authorList>
    </citation>
    <scope>NUCLEOTIDE SEQUENCE [LARGE SCALE GENOMIC DNA]</scope>
    <source>
        <strain evidence="2 3">Ps_22</strain>
    </source>
</reference>
<evidence type="ECO:0000313" key="3">
    <source>
        <dbReference type="Proteomes" id="UP000061348"/>
    </source>
</evidence>